<keyword evidence="3" id="KW-1185">Reference proteome</keyword>
<dbReference type="AlphaFoldDB" id="A1R6E4"/>
<name>A1R6E4_PAEAT</name>
<dbReference type="eggNOG" id="ENOG502ZVWK">
    <property type="taxonomic scope" value="Bacteria"/>
</dbReference>
<proteinExistence type="predicted"/>
<accession>A1R6E4</accession>
<dbReference type="Proteomes" id="UP000000637">
    <property type="component" value="Chromosome"/>
</dbReference>
<dbReference type="KEGG" id="aau:AAur_2062"/>
<evidence type="ECO:0000256" key="1">
    <source>
        <dbReference type="SAM" id="MobiDB-lite"/>
    </source>
</evidence>
<feature type="region of interest" description="Disordered" evidence="1">
    <location>
        <begin position="39"/>
        <end position="126"/>
    </location>
</feature>
<keyword evidence="2" id="KW-0449">Lipoprotein</keyword>
<dbReference type="PROSITE" id="PS51257">
    <property type="entry name" value="PROKAR_LIPOPROTEIN"/>
    <property type="match status" value="1"/>
</dbReference>
<protein>
    <submittedName>
        <fullName evidence="2">Lipoprotein</fullName>
    </submittedName>
</protein>
<evidence type="ECO:0000313" key="2">
    <source>
        <dbReference type="EMBL" id="ABM06415.1"/>
    </source>
</evidence>
<evidence type="ECO:0000313" key="3">
    <source>
        <dbReference type="Proteomes" id="UP000000637"/>
    </source>
</evidence>
<dbReference type="EMBL" id="CP000474">
    <property type="protein sequence ID" value="ABM06415.1"/>
    <property type="molecule type" value="Genomic_DNA"/>
</dbReference>
<dbReference type="HOGENOM" id="CLU_682647_0_0_11"/>
<organism evidence="2 3">
    <name type="scientific">Paenarthrobacter aurescens (strain TC1)</name>
    <dbReference type="NCBI Taxonomy" id="290340"/>
    <lineage>
        <taxon>Bacteria</taxon>
        <taxon>Bacillati</taxon>
        <taxon>Actinomycetota</taxon>
        <taxon>Actinomycetes</taxon>
        <taxon>Micrococcales</taxon>
        <taxon>Micrococcaceae</taxon>
        <taxon>Paenarthrobacter</taxon>
    </lineage>
</organism>
<feature type="compositionally biased region" description="Polar residues" evidence="1">
    <location>
        <begin position="78"/>
        <end position="118"/>
    </location>
</feature>
<feature type="compositionally biased region" description="Low complexity" evidence="1">
    <location>
        <begin position="55"/>
        <end position="77"/>
    </location>
</feature>
<feature type="region of interest" description="Disordered" evidence="1">
    <location>
        <begin position="345"/>
        <end position="403"/>
    </location>
</feature>
<reference evidence="2 3" key="1">
    <citation type="journal article" date="2006" name="PLoS Genet.">
        <title>Secrets of soil survival revealed by the genome sequence of Arthrobacter aurescens TC1.</title>
        <authorList>
            <person name="Mongodin E.F."/>
            <person name="Shapir N."/>
            <person name="Daugherty S.C."/>
            <person name="DeBoy R.T."/>
            <person name="Emerson J.B."/>
            <person name="Shvartzbeyn A."/>
            <person name="Radune D."/>
            <person name="Vamathevan J."/>
            <person name="Riggs F."/>
            <person name="Grinberg V."/>
            <person name="Khouri H."/>
            <person name="Wackett L.P."/>
            <person name="Nelson K.E."/>
            <person name="Sadowsky M.J."/>
        </authorList>
    </citation>
    <scope>NUCLEOTIDE SEQUENCE [LARGE SCALE GENOMIC DNA]</scope>
    <source>
        <strain evidence="2 3">TC1</strain>
    </source>
</reference>
<dbReference type="STRING" id="290340.AAur_2062"/>
<sequence>MRTAKGGAVMKSRSREHLIGLVLCPVLMLGLSACLPPSTDGLSPGSNPASPPAAPEANASASPNSTTANSTSSNSASQDTPAQDTSASAPTTQEASTQTQPAGVDPTGSSSISQQPGESTGPVAAPQEPTVVSWLPTGPIGSGDPVPGQRYLLLQQLQCDALAEHVEGASDAALWLAGAAVCRALQTGSQEDWQRASIAVATTPRVSQRQCLEFRVAATLTSVVAQHRRSPGSVFTADPAPGEACPRQLLGLTVVDEDLRPLIGGPRASGPRTGGTIVRLDGYYVRVGAVLFDGVPAVPDIVAGGGDYQALYLRMPPADGRDTLRISITDTVEVAGTVTFFYDDPAVSSSTPHPSEAAGTPPDNESDNEPANGPPSEPPNNSLSRRTGQDAPSLGKRTRPSTD</sequence>
<gene>
    <name evidence="2" type="ordered locus">AAur_2062</name>
</gene>